<dbReference type="EMBL" id="JACGXN010000001">
    <property type="protein sequence ID" value="MBA8877226.1"/>
    <property type="molecule type" value="Genomic_DNA"/>
</dbReference>
<gene>
    <name evidence="1" type="ORF">FHW16_000908</name>
</gene>
<dbReference type="RefSeq" id="WP_182547923.1">
    <property type="nucleotide sequence ID" value="NZ_JACGXN010000001.1"/>
</dbReference>
<comment type="caution">
    <text evidence="1">The sequence shown here is derived from an EMBL/GenBank/DDBJ whole genome shotgun (WGS) entry which is preliminary data.</text>
</comment>
<sequence length="346" mass="38796">MFAVPPYASNEESVHEIILRVLHWSSMADGGAPVSLFRISNLDEVLSDSQCWPIEPDLQALFELYNLSHVFAVHDIVRSYTSLFARLELWGDQHPEVVECNAIELQPDILAQQQQHPAIINHSKMVYMNQAFYESRNADKAAFVASALPHMGPLSTVLNGEIIEIEGRNSDDIELPFSLSQNVRLLDRIDDIETFVPAEIHWDAAEKNEDLFVAISFGCLTLSKANGQPISLSDVPRFSIGSNFYSSLQNIQAGPGQPRAHLLLECCCRIVLGIPKNEIKAMGKPAQTVRVKDQATAWRTHVTKKHEGSRLMLWQSKGIFEFANVGVKLEEHIESGNSQGCYSHYW</sequence>
<organism evidence="1 2">
    <name type="scientific">Phyllobacterium myrsinacearum</name>
    <dbReference type="NCBI Taxonomy" id="28101"/>
    <lineage>
        <taxon>Bacteria</taxon>
        <taxon>Pseudomonadati</taxon>
        <taxon>Pseudomonadota</taxon>
        <taxon>Alphaproteobacteria</taxon>
        <taxon>Hyphomicrobiales</taxon>
        <taxon>Phyllobacteriaceae</taxon>
        <taxon>Phyllobacterium</taxon>
    </lineage>
</organism>
<keyword evidence="2" id="KW-1185">Reference proteome</keyword>
<accession>A0A839EIA9</accession>
<reference evidence="1 2" key="1">
    <citation type="submission" date="2020-07" db="EMBL/GenBank/DDBJ databases">
        <title>Genomic Encyclopedia of Type Strains, Phase IV (KMG-V): Genome sequencing to study the core and pangenomes of soil and plant-associated prokaryotes.</title>
        <authorList>
            <person name="Whitman W."/>
        </authorList>
    </citation>
    <scope>NUCLEOTIDE SEQUENCE [LARGE SCALE GENOMIC DNA]</scope>
    <source>
        <strain evidence="1 2">AN3</strain>
    </source>
</reference>
<dbReference type="AlphaFoldDB" id="A0A839EIA9"/>
<dbReference type="Proteomes" id="UP000549052">
    <property type="component" value="Unassembled WGS sequence"/>
</dbReference>
<evidence type="ECO:0000313" key="1">
    <source>
        <dbReference type="EMBL" id="MBA8877226.1"/>
    </source>
</evidence>
<protein>
    <submittedName>
        <fullName evidence="1">Uncharacterized protein</fullName>
    </submittedName>
</protein>
<proteinExistence type="predicted"/>
<evidence type="ECO:0000313" key="2">
    <source>
        <dbReference type="Proteomes" id="UP000549052"/>
    </source>
</evidence>
<name>A0A839EIA9_9HYPH</name>